<evidence type="ECO:0000313" key="3">
    <source>
        <dbReference type="Proteomes" id="UP000268162"/>
    </source>
</evidence>
<proteinExistence type="predicted"/>
<organism evidence="2 3">
    <name type="scientific">Dimargaris cristalligena</name>
    <dbReference type="NCBI Taxonomy" id="215637"/>
    <lineage>
        <taxon>Eukaryota</taxon>
        <taxon>Fungi</taxon>
        <taxon>Fungi incertae sedis</taxon>
        <taxon>Zoopagomycota</taxon>
        <taxon>Kickxellomycotina</taxon>
        <taxon>Dimargaritomycetes</taxon>
        <taxon>Dimargaritales</taxon>
        <taxon>Dimargaritaceae</taxon>
        <taxon>Dimargaris</taxon>
    </lineage>
</organism>
<feature type="compositionally biased region" description="Low complexity" evidence="1">
    <location>
        <begin position="81"/>
        <end position="94"/>
    </location>
</feature>
<reference evidence="3" key="1">
    <citation type="journal article" date="2018" name="Nat. Microbiol.">
        <title>Leveraging single-cell genomics to expand the fungal tree of life.</title>
        <authorList>
            <person name="Ahrendt S.R."/>
            <person name="Quandt C.A."/>
            <person name="Ciobanu D."/>
            <person name="Clum A."/>
            <person name="Salamov A."/>
            <person name="Andreopoulos B."/>
            <person name="Cheng J.F."/>
            <person name="Woyke T."/>
            <person name="Pelin A."/>
            <person name="Henrissat B."/>
            <person name="Reynolds N.K."/>
            <person name="Benny G.L."/>
            <person name="Smith M.E."/>
            <person name="James T.Y."/>
            <person name="Grigoriev I.V."/>
        </authorList>
    </citation>
    <scope>NUCLEOTIDE SEQUENCE [LARGE SCALE GENOMIC DNA]</scope>
    <source>
        <strain evidence="3">RSA 468</strain>
    </source>
</reference>
<accession>A0A4P9ZJL9</accession>
<evidence type="ECO:0000256" key="1">
    <source>
        <dbReference type="SAM" id="MobiDB-lite"/>
    </source>
</evidence>
<name>A0A4P9ZJL9_9FUNG</name>
<feature type="region of interest" description="Disordered" evidence="1">
    <location>
        <begin position="1"/>
        <end position="159"/>
    </location>
</feature>
<feature type="compositionally biased region" description="Polar residues" evidence="1">
    <location>
        <begin position="1"/>
        <end position="25"/>
    </location>
</feature>
<protein>
    <submittedName>
        <fullName evidence="2">Uncharacterized protein</fullName>
    </submittedName>
</protein>
<feature type="region of interest" description="Disordered" evidence="1">
    <location>
        <begin position="174"/>
        <end position="235"/>
    </location>
</feature>
<dbReference type="EMBL" id="ML003866">
    <property type="protein sequence ID" value="RKP33446.1"/>
    <property type="molecule type" value="Genomic_DNA"/>
</dbReference>
<feature type="compositionally biased region" description="Low complexity" evidence="1">
    <location>
        <begin position="26"/>
        <end position="39"/>
    </location>
</feature>
<keyword evidence="3" id="KW-1185">Reference proteome</keyword>
<dbReference type="Proteomes" id="UP000268162">
    <property type="component" value="Unassembled WGS sequence"/>
</dbReference>
<feature type="compositionally biased region" description="Basic and acidic residues" evidence="1">
    <location>
        <begin position="226"/>
        <end position="235"/>
    </location>
</feature>
<feature type="compositionally biased region" description="Polar residues" evidence="1">
    <location>
        <begin position="174"/>
        <end position="219"/>
    </location>
</feature>
<feature type="compositionally biased region" description="Polar residues" evidence="1">
    <location>
        <begin position="40"/>
        <end position="79"/>
    </location>
</feature>
<sequence length="235" mass="25188">MSNRNGPYYFNNSSRSNWQNSHNRQSGSGSSSLGAQPSSDVGNPTSSIYNAPVSSVYNAPSSTYSQAPASSNITQSPYVNSHLPPSDLSSYDPPTNSHPSFPHLSNPFLSDTGIPGFPRSDSSLSQKPQYGAPFSPINKSTGQIEEGYGSDSFNASGHRYTESMNAPTIVHIRQSYSQSSAQPVRPTSATYPPFYSNHSSAQMARPSSVSTATTQFGNWSFQDSSSGDKSDQDDN</sequence>
<dbReference type="AlphaFoldDB" id="A0A4P9ZJL9"/>
<gene>
    <name evidence="2" type="ORF">BJ085DRAFT_28209</name>
</gene>
<evidence type="ECO:0000313" key="2">
    <source>
        <dbReference type="EMBL" id="RKP33446.1"/>
    </source>
</evidence>